<name>A0A2S3R6L3_VIBVL</name>
<evidence type="ECO:0000259" key="1">
    <source>
        <dbReference type="Pfam" id="PF01935"/>
    </source>
</evidence>
<dbReference type="SUPFAM" id="SSF52540">
    <property type="entry name" value="P-loop containing nucleoside triphosphate hydrolases"/>
    <property type="match status" value="1"/>
</dbReference>
<dbReference type="AlphaFoldDB" id="A0A2S3R6L3"/>
<dbReference type="InterPro" id="IPR027417">
    <property type="entry name" value="P-loop_NTPase"/>
</dbReference>
<sequence>MISPMESLARLQIGTVDFVAPDEVKVLLDLDAPQSMAMNAGKPRPFPRINGFVLLPTENGFIVGQITWLAIEHSSFPKRKGIQDFGLIDLPFPLRKMSLSLLGTLVNESNQENTKYKFKRGVHTFPGLGDPVIIPDSIQLKAIVESGTDGRVLIGHCPLADNAEVRVNPDKIFGRHLAILGNTGSGKSCSVAGLIHWSLAEAKKLSGDKNPNARFLVIDPNGEYSGAFDNHKARVFKVEPDDTTNELLLNVPAWLWNSSEWSAFTQASGRAQKPLLRRALREVRCGIEEDEHSDDFRLRRRLSSAVIMLKSEVRAGNNYEGWKFSPKLVALSEDLQAWMEEHAAHAVELHVNNETVQNVLQSKSRPTKPPQYIQYYNDFSQTDIESIISSINSTLNSLGGLVFQSGPSEDAPLPFKSTDFIDHIETLAEQETNPQFFDYLVMRIRMMLSDKRMLSVSGNNRELSLNQWLEEFVGSSDASNGCVSVIDLSLVPQEIVHIVTAVVSRLTFEALQRYRRNHPDNKVLPTSLVMEEAHNFIKNYRNDSDEASASSMCCQVFEKIAREGRKFGLGLVLSSQRPSELSSTVLSQCNTFLLHRITNDKDQEMVARLLPDGIRGLIREIPALPSQHAFLVGWAAELPILTRMLSLPERQRPHSDDPDYWNVWTRTNSQGEPEERHVDWKAISDEWQEVEVNEHIEEKNNDE</sequence>
<dbReference type="Pfam" id="PF01935">
    <property type="entry name" value="DUF87"/>
    <property type="match status" value="1"/>
</dbReference>
<organism evidence="2 3">
    <name type="scientific">Vibrio vulnificus</name>
    <dbReference type="NCBI Taxonomy" id="672"/>
    <lineage>
        <taxon>Bacteria</taxon>
        <taxon>Pseudomonadati</taxon>
        <taxon>Pseudomonadota</taxon>
        <taxon>Gammaproteobacteria</taxon>
        <taxon>Vibrionales</taxon>
        <taxon>Vibrionaceae</taxon>
        <taxon>Vibrio</taxon>
    </lineage>
</organism>
<evidence type="ECO:0000313" key="3">
    <source>
        <dbReference type="Proteomes" id="UP000237466"/>
    </source>
</evidence>
<dbReference type="RefSeq" id="WP_103199883.1">
    <property type="nucleotide sequence ID" value="NZ_PDGH01000049.1"/>
</dbReference>
<accession>A0A2S3R6L3</accession>
<feature type="domain" description="Helicase HerA central" evidence="1">
    <location>
        <begin position="154"/>
        <end position="293"/>
    </location>
</feature>
<gene>
    <name evidence="2" type="ORF">CRN52_04665</name>
</gene>
<comment type="caution">
    <text evidence="2">The sequence shown here is derived from an EMBL/GenBank/DDBJ whole genome shotgun (WGS) entry which is preliminary data.</text>
</comment>
<protein>
    <submittedName>
        <fullName evidence="2">ATPase</fullName>
    </submittedName>
</protein>
<dbReference type="Gene3D" id="3.40.50.300">
    <property type="entry name" value="P-loop containing nucleotide triphosphate hydrolases"/>
    <property type="match status" value="2"/>
</dbReference>
<evidence type="ECO:0000313" key="2">
    <source>
        <dbReference type="EMBL" id="POB49350.1"/>
    </source>
</evidence>
<dbReference type="EMBL" id="PDGH01000049">
    <property type="protein sequence ID" value="POB49350.1"/>
    <property type="molecule type" value="Genomic_DNA"/>
</dbReference>
<proteinExistence type="predicted"/>
<dbReference type="PANTHER" id="PTHR42957:SF1">
    <property type="entry name" value="HELICASE MJ1565-RELATED"/>
    <property type="match status" value="1"/>
</dbReference>
<dbReference type="Proteomes" id="UP000237466">
    <property type="component" value="Unassembled WGS sequence"/>
</dbReference>
<dbReference type="PANTHER" id="PTHR42957">
    <property type="entry name" value="HELICASE MJ1565-RELATED"/>
    <property type="match status" value="1"/>
</dbReference>
<reference evidence="2 3" key="1">
    <citation type="journal article" date="2018" name="Front. Microbiol.">
        <title>Phylogeny of Vibrio vulnificus from the Analysis of the Core-Genome: Implications for Intra-Species Taxonomy.</title>
        <authorList>
            <person name="Roig F.J."/>
            <person name="Gonzalez-Candelas F."/>
            <person name="Sanjuan E."/>
            <person name="Fouz B."/>
            <person name="Feil E.J."/>
            <person name="Llorens C."/>
            <person name="Baker-Austin C."/>
            <person name="Oliver J.D."/>
            <person name="Danin-Poleg Y."/>
            <person name="Gibas C.J."/>
            <person name="Kashi Y."/>
            <person name="Gulig P.A."/>
            <person name="Morrison S.S."/>
            <person name="Amaro C."/>
        </authorList>
    </citation>
    <scope>NUCLEOTIDE SEQUENCE [LARGE SCALE GENOMIC DNA]</scope>
    <source>
        <strain evidence="2 3">CECT4608</strain>
    </source>
</reference>
<dbReference type="InterPro" id="IPR002789">
    <property type="entry name" value="HerA_central"/>
</dbReference>
<dbReference type="InterPro" id="IPR008571">
    <property type="entry name" value="HerA-like"/>
</dbReference>